<dbReference type="AlphaFoldDB" id="A0A6M3K5T3"/>
<organism evidence="1">
    <name type="scientific">viral metagenome</name>
    <dbReference type="NCBI Taxonomy" id="1070528"/>
    <lineage>
        <taxon>unclassified sequences</taxon>
        <taxon>metagenomes</taxon>
        <taxon>organismal metagenomes</taxon>
    </lineage>
</organism>
<reference evidence="1" key="1">
    <citation type="submission" date="2020-03" db="EMBL/GenBank/DDBJ databases">
        <title>The deep terrestrial virosphere.</title>
        <authorList>
            <person name="Holmfeldt K."/>
            <person name="Nilsson E."/>
            <person name="Simone D."/>
            <person name="Lopez-Fernandez M."/>
            <person name="Wu X."/>
            <person name="de Brujin I."/>
            <person name="Lundin D."/>
            <person name="Andersson A."/>
            <person name="Bertilsson S."/>
            <person name="Dopson M."/>
        </authorList>
    </citation>
    <scope>NUCLEOTIDE SEQUENCE</scope>
    <source>
        <strain evidence="1">MM415A01533</strain>
        <strain evidence="2">MM415B03898</strain>
    </source>
</reference>
<dbReference type="EMBL" id="MT142217">
    <property type="protein sequence ID" value="QJA76317.1"/>
    <property type="molecule type" value="Genomic_DNA"/>
</dbReference>
<evidence type="ECO:0000313" key="1">
    <source>
        <dbReference type="EMBL" id="QJA76317.1"/>
    </source>
</evidence>
<gene>
    <name evidence="1" type="ORF">MM415A01533_0016</name>
    <name evidence="2" type="ORF">MM415B03898_0009</name>
</gene>
<evidence type="ECO:0000313" key="2">
    <source>
        <dbReference type="EMBL" id="QJA94326.1"/>
    </source>
</evidence>
<name>A0A6M3K5T3_9ZZZZ</name>
<protein>
    <submittedName>
        <fullName evidence="1">Uncharacterized protein</fullName>
    </submittedName>
</protein>
<proteinExistence type="predicted"/>
<accession>A0A6M3K5T3</accession>
<dbReference type="EMBL" id="MT143222">
    <property type="protein sequence ID" value="QJA94326.1"/>
    <property type="molecule type" value="Genomic_DNA"/>
</dbReference>
<sequence>MKSGERQPIVLECQSCDRITVGPEPGPPTCKIYYDPNWIWSRGYCVFKMRNGLLKESISVTEKEMQDYQNEPPFKGNGDDDG</sequence>